<dbReference type="PANTHER" id="PTHR11715">
    <property type="entry name" value="GLYCINE CLEAVAGE SYSTEM H PROTEIN"/>
    <property type="match status" value="1"/>
</dbReference>
<dbReference type="PROSITE" id="PS00189">
    <property type="entry name" value="LIPOYL"/>
    <property type="match status" value="1"/>
</dbReference>
<dbReference type="RefSeq" id="WP_090506551.1">
    <property type="nucleotide sequence ID" value="NZ_FNWL01000002.1"/>
</dbReference>
<keyword evidence="7" id="KW-1185">Reference proteome</keyword>
<dbReference type="InterPro" id="IPR003016">
    <property type="entry name" value="2-oxoA_DH_lipoyl-BS"/>
</dbReference>
<dbReference type="SUPFAM" id="SSF51230">
    <property type="entry name" value="Single hybrid motif"/>
    <property type="match status" value="1"/>
</dbReference>
<dbReference type="NCBIfam" id="NF002270">
    <property type="entry name" value="PRK01202.1"/>
    <property type="match status" value="1"/>
</dbReference>
<dbReference type="Gene3D" id="2.40.50.100">
    <property type="match status" value="1"/>
</dbReference>
<comment type="function">
    <text evidence="3">The glycine cleavage system catalyzes the degradation of glycine. The H protein shuttles the methylamine group of glycine from the P protein to the T protein.</text>
</comment>
<evidence type="ECO:0000256" key="3">
    <source>
        <dbReference type="HAMAP-Rule" id="MF_00272"/>
    </source>
</evidence>
<dbReference type="InterPro" id="IPR002930">
    <property type="entry name" value="GCV_H"/>
</dbReference>
<sequence length="127" mass="14118">MSFDIPDDRQYLESHEWAHEEDGTVRIGISDFAQDELGDVVFVELPDEGDDLEQGDEFGVIESIKAVSDLYAPVSGEVTAVNEDLFNAPELVNDDPFGDGWMLEIDADDTSELDDLLSADEYEEQIA</sequence>
<accession>A0A1H6FVU0</accession>
<dbReference type="GO" id="GO:0009249">
    <property type="term" value="P:protein lipoylation"/>
    <property type="evidence" value="ECO:0007669"/>
    <property type="project" value="TreeGrafter"/>
</dbReference>
<keyword evidence="2 3" id="KW-0450">Lipoyl</keyword>
<protein>
    <recommendedName>
        <fullName evidence="3">Probable glycine cleavage system H protein</fullName>
    </recommendedName>
</protein>
<proteinExistence type="inferred from homology"/>
<comment type="cofactor">
    <cofactor evidence="3">
        <name>(R)-lipoate</name>
        <dbReference type="ChEBI" id="CHEBI:83088"/>
    </cofactor>
    <text evidence="3">Binds 1 lipoyl cofactor covalently.</text>
</comment>
<evidence type="ECO:0000259" key="5">
    <source>
        <dbReference type="PROSITE" id="PS50968"/>
    </source>
</evidence>
<dbReference type="PANTHER" id="PTHR11715:SF3">
    <property type="entry name" value="GLYCINE CLEAVAGE SYSTEM H PROTEIN-RELATED"/>
    <property type="match status" value="1"/>
</dbReference>
<dbReference type="GO" id="GO:0005960">
    <property type="term" value="C:glycine cleavage complex"/>
    <property type="evidence" value="ECO:0007669"/>
    <property type="project" value="InterPro"/>
</dbReference>
<evidence type="ECO:0000313" key="7">
    <source>
        <dbReference type="Proteomes" id="UP000199112"/>
    </source>
</evidence>
<feature type="modified residue" description="N6-lipoyllysine" evidence="3 4">
    <location>
        <position position="65"/>
    </location>
</feature>
<dbReference type="CDD" id="cd06848">
    <property type="entry name" value="GCS_H"/>
    <property type="match status" value="1"/>
</dbReference>
<dbReference type="GO" id="GO:0019464">
    <property type="term" value="P:glycine decarboxylation via glycine cleavage system"/>
    <property type="evidence" value="ECO:0007669"/>
    <property type="project" value="UniProtKB-UniRule"/>
</dbReference>
<comment type="subunit">
    <text evidence="3">The glycine cleavage system is composed of four proteins: P, T, L and H.</text>
</comment>
<reference evidence="7" key="1">
    <citation type="submission" date="2016-10" db="EMBL/GenBank/DDBJ databases">
        <authorList>
            <person name="Varghese N."/>
            <person name="Submissions S."/>
        </authorList>
    </citation>
    <scope>NUCLEOTIDE SEQUENCE [LARGE SCALE GENOMIC DNA]</scope>
    <source>
        <strain evidence="7">CGMCC 1.8981</strain>
    </source>
</reference>
<dbReference type="InterPro" id="IPR011053">
    <property type="entry name" value="Single_hybrid_motif"/>
</dbReference>
<dbReference type="Proteomes" id="UP000199112">
    <property type="component" value="Unassembled WGS sequence"/>
</dbReference>
<gene>
    <name evidence="3" type="primary">gcvH</name>
    <name evidence="6" type="ORF">SAMN04487967_1584</name>
</gene>
<dbReference type="NCBIfam" id="TIGR00527">
    <property type="entry name" value="gcvH"/>
    <property type="match status" value="1"/>
</dbReference>
<dbReference type="HAMAP" id="MF_00272">
    <property type="entry name" value="GcvH"/>
    <property type="match status" value="1"/>
</dbReference>
<dbReference type="GO" id="GO:0005737">
    <property type="term" value="C:cytoplasm"/>
    <property type="evidence" value="ECO:0007669"/>
    <property type="project" value="TreeGrafter"/>
</dbReference>
<feature type="domain" description="Lipoyl-binding" evidence="5">
    <location>
        <begin position="24"/>
        <end position="106"/>
    </location>
</feature>
<dbReference type="InterPro" id="IPR000089">
    <property type="entry name" value="Biotin_lipoyl"/>
</dbReference>
<evidence type="ECO:0000256" key="4">
    <source>
        <dbReference type="PIRSR" id="PIRSR617453-50"/>
    </source>
</evidence>
<dbReference type="InterPro" id="IPR017453">
    <property type="entry name" value="GCV_H_sub"/>
</dbReference>
<comment type="similarity">
    <text evidence="1 3">Belongs to the GcvH family.</text>
</comment>
<evidence type="ECO:0000256" key="2">
    <source>
        <dbReference type="ARBA" id="ARBA00022823"/>
    </source>
</evidence>
<dbReference type="EMBL" id="FNWL01000002">
    <property type="protein sequence ID" value="SEH14400.1"/>
    <property type="molecule type" value="Genomic_DNA"/>
</dbReference>
<evidence type="ECO:0000256" key="1">
    <source>
        <dbReference type="ARBA" id="ARBA00009249"/>
    </source>
</evidence>
<name>A0A1H6FVU0_9EURY</name>
<dbReference type="AlphaFoldDB" id="A0A1H6FVU0"/>
<dbReference type="OrthoDB" id="9810at2157"/>
<dbReference type="InterPro" id="IPR033753">
    <property type="entry name" value="GCV_H/Fam206"/>
</dbReference>
<dbReference type="Pfam" id="PF01597">
    <property type="entry name" value="GCV_H"/>
    <property type="match status" value="1"/>
</dbReference>
<organism evidence="6 7">
    <name type="scientific">Natronorubrum sediminis</name>
    <dbReference type="NCBI Taxonomy" id="640943"/>
    <lineage>
        <taxon>Archaea</taxon>
        <taxon>Methanobacteriati</taxon>
        <taxon>Methanobacteriota</taxon>
        <taxon>Stenosarchaea group</taxon>
        <taxon>Halobacteria</taxon>
        <taxon>Halobacteriales</taxon>
        <taxon>Natrialbaceae</taxon>
        <taxon>Natronorubrum</taxon>
    </lineage>
</organism>
<dbReference type="PROSITE" id="PS50968">
    <property type="entry name" value="BIOTINYL_LIPOYL"/>
    <property type="match status" value="1"/>
</dbReference>
<evidence type="ECO:0000313" key="6">
    <source>
        <dbReference type="EMBL" id="SEH14400.1"/>
    </source>
</evidence>